<comment type="similarity">
    <text evidence="2">Belongs to the N-acetylmuramoyl-L-alanine amidase 2 family.</text>
</comment>
<dbReference type="GO" id="GO:0009253">
    <property type="term" value="P:peptidoglycan catabolic process"/>
    <property type="evidence" value="ECO:0007669"/>
    <property type="project" value="InterPro"/>
</dbReference>
<sequence>MIEPMSTTANAISPSSAAPTSSSLPEDELREGAQGPEVQRLQTVLVRLKYLTTRADGDFGPKTTAALQAFQSDWRLTPDGVYGPGTRAALLKALVPVYKPKVVSRPSPNHEPRRGTDIDVILLHHTASNRASVDLATLRKGSGPNRVSAHYLVAPGGTLYQLVQDSRAAWHAGVSSLYGETKPSVNLRSIGIELTNDGSGTTPFTEEQYRVLERLVPYLARTYRVPKQNILGHRDVAPGRKTDPADNFDWARVRRAVDAVL</sequence>
<comment type="catalytic activity">
    <reaction evidence="1">
        <text>Hydrolyzes the link between N-acetylmuramoyl residues and L-amino acid residues in certain cell-wall glycopeptides.</text>
        <dbReference type="EC" id="3.5.1.28"/>
    </reaction>
</comment>
<name>S9PGS7_CYSF2</name>
<dbReference type="InterPro" id="IPR036365">
    <property type="entry name" value="PGBD-like_sf"/>
</dbReference>
<dbReference type="GO" id="GO:0009254">
    <property type="term" value="P:peptidoglycan turnover"/>
    <property type="evidence" value="ECO:0007669"/>
    <property type="project" value="TreeGrafter"/>
</dbReference>
<dbReference type="PANTHER" id="PTHR30417:SF1">
    <property type="entry name" value="N-ACETYLMURAMOYL-L-ALANINE AMIDASE AMID"/>
    <property type="match status" value="1"/>
</dbReference>
<protein>
    <recommendedName>
        <fullName evidence="3">N-acetylmuramoyl-L-alanine amidase</fullName>
        <ecNumber evidence="3">3.5.1.28</ecNumber>
    </recommendedName>
</protein>
<dbReference type="Proteomes" id="UP000011682">
    <property type="component" value="Unassembled WGS sequence"/>
</dbReference>
<dbReference type="EMBL" id="ANAH02000005">
    <property type="protein sequence ID" value="EPX63545.1"/>
    <property type="molecule type" value="Genomic_DNA"/>
</dbReference>
<dbReference type="CDD" id="cd06583">
    <property type="entry name" value="PGRP"/>
    <property type="match status" value="1"/>
</dbReference>
<feature type="compositionally biased region" description="Low complexity" evidence="6">
    <location>
        <begin position="1"/>
        <end position="24"/>
    </location>
</feature>
<proteinExistence type="inferred from homology"/>
<dbReference type="InterPro" id="IPR002477">
    <property type="entry name" value="Peptidoglycan-bd-like"/>
</dbReference>
<accession>S9PGS7</accession>
<evidence type="ECO:0000256" key="1">
    <source>
        <dbReference type="ARBA" id="ARBA00001561"/>
    </source>
</evidence>
<dbReference type="Pfam" id="PF01510">
    <property type="entry name" value="Amidase_2"/>
    <property type="match status" value="1"/>
</dbReference>
<dbReference type="OrthoDB" id="9794842at2"/>
<gene>
    <name evidence="8" type="ORF">D187_005951</name>
</gene>
<evidence type="ECO:0000256" key="2">
    <source>
        <dbReference type="ARBA" id="ARBA00007553"/>
    </source>
</evidence>
<comment type="caution">
    <text evidence="8">The sequence shown here is derived from an EMBL/GenBank/DDBJ whole genome shotgun (WGS) entry which is preliminary data.</text>
</comment>
<keyword evidence="5" id="KW-0961">Cell wall biogenesis/degradation</keyword>
<organism evidence="8 9">
    <name type="scientific">Cystobacter fuscus (strain ATCC 25194 / DSM 2262 / NBRC 100088 / M29)</name>
    <dbReference type="NCBI Taxonomy" id="1242864"/>
    <lineage>
        <taxon>Bacteria</taxon>
        <taxon>Pseudomonadati</taxon>
        <taxon>Myxococcota</taxon>
        <taxon>Myxococcia</taxon>
        <taxon>Myxococcales</taxon>
        <taxon>Cystobacterineae</taxon>
        <taxon>Archangiaceae</taxon>
        <taxon>Cystobacter</taxon>
    </lineage>
</organism>
<dbReference type="SUPFAM" id="SSF55846">
    <property type="entry name" value="N-acetylmuramoyl-L-alanine amidase-like"/>
    <property type="match status" value="1"/>
</dbReference>
<dbReference type="SUPFAM" id="SSF47090">
    <property type="entry name" value="PGBD-like"/>
    <property type="match status" value="1"/>
</dbReference>
<evidence type="ECO:0000256" key="6">
    <source>
        <dbReference type="SAM" id="MobiDB-lite"/>
    </source>
</evidence>
<dbReference type="GO" id="GO:0008745">
    <property type="term" value="F:N-acetylmuramoyl-L-alanine amidase activity"/>
    <property type="evidence" value="ECO:0007669"/>
    <property type="project" value="UniProtKB-EC"/>
</dbReference>
<evidence type="ECO:0000259" key="7">
    <source>
        <dbReference type="SMART" id="SM00644"/>
    </source>
</evidence>
<dbReference type="AlphaFoldDB" id="S9PGS7"/>
<feature type="domain" description="N-acetylmuramoyl-L-alanine amidase" evidence="7">
    <location>
        <begin position="107"/>
        <end position="245"/>
    </location>
</feature>
<dbReference type="EC" id="3.5.1.28" evidence="3"/>
<dbReference type="Gene3D" id="1.10.101.10">
    <property type="entry name" value="PGBD-like superfamily/PGBD"/>
    <property type="match status" value="1"/>
</dbReference>
<dbReference type="Pfam" id="PF01471">
    <property type="entry name" value="PG_binding_1"/>
    <property type="match status" value="1"/>
</dbReference>
<evidence type="ECO:0000313" key="9">
    <source>
        <dbReference type="Proteomes" id="UP000011682"/>
    </source>
</evidence>
<evidence type="ECO:0000313" key="8">
    <source>
        <dbReference type="EMBL" id="EPX63545.1"/>
    </source>
</evidence>
<dbReference type="SMART" id="SM00644">
    <property type="entry name" value="Ami_2"/>
    <property type="match status" value="1"/>
</dbReference>
<evidence type="ECO:0000256" key="4">
    <source>
        <dbReference type="ARBA" id="ARBA00022801"/>
    </source>
</evidence>
<evidence type="ECO:0000256" key="5">
    <source>
        <dbReference type="ARBA" id="ARBA00023316"/>
    </source>
</evidence>
<dbReference type="InterPro" id="IPR036505">
    <property type="entry name" value="Amidase/PGRP_sf"/>
</dbReference>
<dbReference type="InterPro" id="IPR051206">
    <property type="entry name" value="NAMLAA_amidase_2"/>
</dbReference>
<dbReference type="Gene3D" id="3.40.80.10">
    <property type="entry name" value="Peptidoglycan recognition protein-like"/>
    <property type="match status" value="1"/>
</dbReference>
<dbReference type="GO" id="GO:0071555">
    <property type="term" value="P:cell wall organization"/>
    <property type="evidence" value="ECO:0007669"/>
    <property type="project" value="UniProtKB-KW"/>
</dbReference>
<evidence type="ECO:0000256" key="3">
    <source>
        <dbReference type="ARBA" id="ARBA00011901"/>
    </source>
</evidence>
<dbReference type="eggNOG" id="COG3023">
    <property type="taxonomic scope" value="Bacteria"/>
</dbReference>
<reference evidence="8" key="1">
    <citation type="submission" date="2013-05" db="EMBL/GenBank/DDBJ databases">
        <title>Genome assembly of Cystobacter fuscus DSM 2262.</title>
        <authorList>
            <person name="Sharma G."/>
            <person name="Khatri I."/>
            <person name="Kaur C."/>
            <person name="Mayilraj S."/>
            <person name="Subramanian S."/>
        </authorList>
    </citation>
    <scope>NUCLEOTIDE SEQUENCE [LARGE SCALE GENOMIC DNA]</scope>
    <source>
        <strain evidence="8">DSM 2262</strain>
    </source>
</reference>
<dbReference type="PANTHER" id="PTHR30417">
    <property type="entry name" value="N-ACETYLMURAMOYL-L-ALANINE AMIDASE AMID"/>
    <property type="match status" value="1"/>
</dbReference>
<feature type="region of interest" description="Disordered" evidence="6">
    <location>
        <begin position="1"/>
        <end position="37"/>
    </location>
</feature>
<dbReference type="InterPro" id="IPR002502">
    <property type="entry name" value="Amidase_domain"/>
</dbReference>
<keyword evidence="4" id="KW-0378">Hydrolase</keyword>
<dbReference type="InterPro" id="IPR036366">
    <property type="entry name" value="PGBDSf"/>
</dbReference>
<keyword evidence="9" id="KW-1185">Reference proteome</keyword>